<organism evidence="4 5">
    <name type="scientific">Pleurodeles waltl</name>
    <name type="common">Iberian ribbed newt</name>
    <dbReference type="NCBI Taxonomy" id="8319"/>
    <lineage>
        <taxon>Eukaryota</taxon>
        <taxon>Metazoa</taxon>
        <taxon>Chordata</taxon>
        <taxon>Craniata</taxon>
        <taxon>Vertebrata</taxon>
        <taxon>Euteleostomi</taxon>
        <taxon>Amphibia</taxon>
        <taxon>Batrachia</taxon>
        <taxon>Caudata</taxon>
        <taxon>Salamandroidea</taxon>
        <taxon>Salamandridae</taxon>
        <taxon>Pleurodelinae</taxon>
        <taxon>Pleurodeles</taxon>
    </lineage>
</organism>
<dbReference type="PANTHER" id="PTHR46888:SF1">
    <property type="entry name" value="RIBONUCLEASE H"/>
    <property type="match status" value="1"/>
</dbReference>
<name>A0AAV7NTC4_PLEWA</name>
<dbReference type="InterPro" id="IPR041588">
    <property type="entry name" value="Integrase_H2C2"/>
</dbReference>
<evidence type="ECO:0000313" key="4">
    <source>
        <dbReference type="EMBL" id="KAJ1119346.1"/>
    </source>
</evidence>
<evidence type="ECO:0000259" key="3">
    <source>
        <dbReference type="Pfam" id="PF17921"/>
    </source>
</evidence>
<protein>
    <recommendedName>
        <fullName evidence="1">Gypsy retrotransposon integrase-like protein 1</fullName>
    </recommendedName>
</protein>
<evidence type="ECO:0000313" key="5">
    <source>
        <dbReference type="Proteomes" id="UP001066276"/>
    </source>
</evidence>
<accession>A0AAV7NTC4</accession>
<dbReference type="Gene3D" id="1.10.340.70">
    <property type="match status" value="1"/>
</dbReference>
<keyword evidence="5" id="KW-1185">Reference proteome</keyword>
<gene>
    <name evidence="4" type="ORF">NDU88_007532</name>
</gene>
<evidence type="ECO:0000256" key="2">
    <source>
        <dbReference type="SAM" id="MobiDB-lite"/>
    </source>
</evidence>
<dbReference type="Pfam" id="PF17921">
    <property type="entry name" value="Integrase_H2C2"/>
    <property type="match status" value="1"/>
</dbReference>
<evidence type="ECO:0000256" key="1">
    <source>
        <dbReference type="ARBA" id="ARBA00039658"/>
    </source>
</evidence>
<dbReference type="FunFam" id="1.10.340.70:FF:000001">
    <property type="entry name" value="Retrovirus-related Pol polyprotein from transposon gypsy-like Protein"/>
    <property type="match status" value="1"/>
</dbReference>
<feature type="domain" description="Integrase zinc-binding" evidence="3">
    <location>
        <begin position="221"/>
        <end position="275"/>
    </location>
</feature>
<dbReference type="EMBL" id="JANPWB010000012">
    <property type="protein sequence ID" value="KAJ1119346.1"/>
    <property type="molecule type" value="Genomic_DNA"/>
</dbReference>
<sequence>MGADRRMKGRATEDDGRFRDREKGAGGCSQSVIRQDLVEPRQGVPQANVLIACVHGDQAYYPVAIIKFQWRGEDEPLKVGVLPHLEEDIIIGTDYTAFPRLLIKAGEEHMMKKRWEEVPYDTEVAENQPPKLHLSKRQKRIQRRQYWGKDYESNKTTPGAMDKVYTVAGDFRQRDDPSLKNAWEKALSNEEPGVGPTFQIHNHLLHRLPQSSNDRQRQLLVPGSYRQQVLQLAHGDQGEGHLGREKNEEAILRRFYWPGVYGDIHRYCLNCQKCQL</sequence>
<feature type="region of interest" description="Disordered" evidence="2">
    <location>
        <begin position="1"/>
        <end position="27"/>
    </location>
</feature>
<proteinExistence type="predicted"/>
<reference evidence="4" key="1">
    <citation type="journal article" date="2022" name="bioRxiv">
        <title>Sequencing and chromosome-scale assembly of the giantPleurodeles waltlgenome.</title>
        <authorList>
            <person name="Brown T."/>
            <person name="Elewa A."/>
            <person name="Iarovenko S."/>
            <person name="Subramanian E."/>
            <person name="Araus A.J."/>
            <person name="Petzold A."/>
            <person name="Susuki M."/>
            <person name="Suzuki K.-i.T."/>
            <person name="Hayashi T."/>
            <person name="Toyoda A."/>
            <person name="Oliveira C."/>
            <person name="Osipova E."/>
            <person name="Leigh N.D."/>
            <person name="Simon A."/>
            <person name="Yun M.H."/>
        </authorList>
    </citation>
    <scope>NUCLEOTIDE SEQUENCE</scope>
    <source>
        <strain evidence="4">20211129_DDA</strain>
        <tissue evidence="4">Liver</tissue>
    </source>
</reference>
<dbReference type="AlphaFoldDB" id="A0AAV7NTC4"/>
<comment type="caution">
    <text evidence="4">The sequence shown here is derived from an EMBL/GenBank/DDBJ whole genome shotgun (WGS) entry which is preliminary data.</text>
</comment>
<dbReference type="Proteomes" id="UP001066276">
    <property type="component" value="Chromosome 8"/>
</dbReference>
<feature type="compositionally biased region" description="Basic and acidic residues" evidence="2">
    <location>
        <begin position="1"/>
        <end position="24"/>
    </location>
</feature>
<dbReference type="PANTHER" id="PTHR46888">
    <property type="entry name" value="ZINC KNUCKLE DOMAINCONTAINING PROTEIN-RELATED"/>
    <property type="match status" value="1"/>
</dbReference>